<comment type="caution">
    <text evidence="2">The sequence shown here is derived from an EMBL/GenBank/DDBJ whole genome shotgun (WGS) entry which is preliminary data.</text>
</comment>
<dbReference type="STRING" id="429701.A0A2G9GK41"/>
<dbReference type="OrthoDB" id="914151at2759"/>
<reference evidence="3" key="1">
    <citation type="journal article" date="2018" name="Gigascience">
        <title>Genome assembly of the Pink Ipe (Handroanthus impetiginosus, Bignoniaceae), a highly valued, ecologically keystone Neotropical timber forest tree.</title>
        <authorList>
            <person name="Silva-Junior O.B."/>
            <person name="Grattapaglia D."/>
            <person name="Novaes E."/>
            <person name="Collevatti R.G."/>
        </authorList>
    </citation>
    <scope>NUCLEOTIDE SEQUENCE [LARGE SCALE GENOMIC DNA]</scope>
    <source>
        <strain evidence="3">cv. UFG-1</strain>
    </source>
</reference>
<evidence type="ECO:0000313" key="2">
    <source>
        <dbReference type="EMBL" id="PIN05643.1"/>
    </source>
</evidence>
<name>A0A2G9GK41_9LAMI</name>
<keyword evidence="3" id="KW-1185">Reference proteome</keyword>
<organism evidence="2 3">
    <name type="scientific">Handroanthus impetiginosus</name>
    <dbReference type="NCBI Taxonomy" id="429701"/>
    <lineage>
        <taxon>Eukaryota</taxon>
        <taxon>Viridiplantae</taxon>
        <taxon>Streptophyta</taxon>
        <taxon>Embryophyta</taxon>
        <taxon>Tracheophyta</taxon>
        <taxon>Spermatophyta</taxon>
        <taxon>Magnoliopsida</taxon>
        <taxon>eudicotyledons</taxon>
        <taxon>Gunneridae</taxon>
        <taxon>Pentapetalae</taxon>
        <taxon>asterids</taxon>
        <taxon>lamiids</taxon>
        <taxon>Lamiales</taxon>
        <taxon>Bignoniaceae</taxon>
        <taxon>Crescentiina</taxon>
        <taxon>Tabebuia alliance</taxon>
        <taxon>Handroanthus</taxon>
    </lineage>
</organism>
<dbReference type="EMBL" id="NKXS01004675">
    <property type="protein sequence ID" value="PIN05643.1"/>
    <property type="molecule type" value="Genomic_DNA"/>
</dbReference>
<feature type="compositionally biased region" description="Acidic residues" evidence="1">
    <location>
        <begin position="19"/>
        <end position="29"/>
    </location>
</feature>
<dbReference type="AlphaFoldDB" id="A0A2G9GK41"/>
<dbReference type="Proteomes" id="UP000231279">
    <property type="component" value="Unassembled WGS sequence"/>
</dbReference>
<gene>
    <name evidence="2" type="ORF">CDL12_21813</name>
</gene>
<evidence type="ECO:0000313" key="3">
    <source>
        <dbReference type="Proteomes" id="UP000231279"/>
    </source>
</evidence>
<evidence type="ECO:0000256" key="1">
    <source>
        <dbReference type="SAM" id="MobiDB-lite"/>
    </source>
</evidence>
<protein>
    <submittedName>
        <fullName evidence="2">Uncharacterized protein</fullName>
    </submittedName>
</protein>
<feature type="region of interest" description="Disordered" evidence="1">
    <location>
        <begin position="1"/>
        <end position="46"/>
    </location>
</feature>
<feature type="compositionally biased region" description="Polar residues" evidence="1">
    <location>
        <begin position="1"/>
        <end position="18"/>
    </location>
</feature>
<proteinExistence type="predicted"/>
<sequence>MQSPDKTQICNHISVQDNSDSEVSEDEIQEAPPQLEDGGQLNLGTSEEPRPIFVSTLLSLDEEKQYFDILSEYRDVFAWTYKEMPGLDPKVAIHQLGIRRGTRQ</sequence>
<accession>A0A2G9GK41</accession>